<dbReference type="Proteomes" id="UP001589793">
    <property type="component" value="Unassembled WGS sequence"/>
</dbReference>
<reference evidence="3 4" key="1">
    <citation type="submission" date="2024-09" db="EMBL/GenBank/DDBJ databases">
        <authorList>
            <person name="Sun Q."/>
            <person name="Mori K."/>
        </authorList>
    </citation>
    <scope>NUCLEOTIDE SEQUENCE [LARGE SCALE GENOMIC DNA]</scope>
    <source>
        <strain evidence="3 4">CICC 10874</strain>
    </source>
</reference>
<dbReference type="InterPro" id="IPR036634">
    <property type="entry name" value="PRD_sf"/>
</dbReference>
<feature type="domain" description="PRD" evidence="2">
    <location>
        <begin position="71"/>
        <end position="176"/>
    </location>
</feature>
<keyword evidence="1" id="KW-0677">Repeat</keyword>
<name>A0ABV6R5U2_9MICO</name>
<evidence type="ECO:0000313" key="4">
    <source>
        <dbReference type="Proteomes" id="UP001589793"/>
    </source>
</evidence>
<dbReference type="RefSeq" id="WP_376977098.1">
    <property type="nucleotide sequence ID" value="NZ_JBHLSV010000001.1"/>
</dbReference>
<protein>
    <submittedName>
        <fullName evidence="3">BglG family transcription antiterminator</fullName>
    </submittedName>
</protein>
<dbReference type="Gene3D" id="1.10.1790.10">
    <property type="entry name" value="PRD domain"/>
    <property type="match status" value="2"/>
</dbReference>
<accession>A0ABV6R5U2</accession>
<organism evidence="3 4">
    <name type="scientific">Brachybacterium hainanense</name>
    <dbReference type="NCBI Taxonomy" id="1541174"/>
    <lineage>
        <taxon>Bacteria</taxon>
        <taxon>Bacillati</taxon>
        <taxon>Actinomycetota</taxon>
        <taxon>Actinomycetes</taxon>
        <taxon>Micrococcales</taxon>
        <taxon>Dermabacteraceae</taxon>
        <taxon>Brachybacterium</taxon>
    </lineage>
</organism>
<dbReference type="InterPro" id="IPR036650">
    <property type="entry name" value="CAT_RNA-bd_dom_sf"/>
</dbReference>
<sequence>MIPPQRLVIQRVHNNNVVLALDARGRGVVVTGPGVGFGARRGVLVDTERAEAVYVPEDTSRADAAAGTLAQIPPVEILLARGILEQATALTGLARPETLLLPIADHLHHAIARAREGVVIDLPLVWEVRHLYPRELAAGRTALDMIEQRLGVRLPGDEATAFALHFVSATFSGEVLDRTVSMTQALAEIFDVLEEETGTRLDRESEAAARFVTHLRFLFVRLADGRKVTVAPALVGEALESSVPEVVRLAREVAAVLDATWGQHLSVDETTYIALHVHRLLSDAGHGH</sequence>
<dbReference type="PANTHER" id="PTHR30185">
    <property type="entry name" value="CRYPTIC BETA-GLUCOSIDE BGL OPERON ANTITERMINATOR"/>
    <property type="match status" value="1"/>
</dbReference>
<dbReference type="Pfam" id="PF00874">
    <property type="entry name" value="PRD"/>
    <property type="match status" value="2"/>
</dbReference>
<evidence type="ECO:0000256" key="1">
    <source>
        <dbReference type="ARBA" id="ARBA00022737"/>
    </source>
</evidence>
<evidence type="ECO:0000259" key="2">
    <source>
        <dbReference type="PROSITE" id="PS51372"/>
    </source>
</evidence>
<dbReference type="Gene3D" id="2.30.24.10">
    <property type="entry name" value="CAT RNA-binding domain"/>
    <property type="match status" value="1"/>
</dbReference>
<dbReference type="Pfam" id="PF03123">
    <property type="entry name" value="CAT_RBD"/>
    <property type="match status" value="1"/>
</dbReference>
<dbReference type="InterPro" id="IPR050661">
    <property type="entry name" value="BglG_antiterminators"/>
</dbReference>
<proteinExistence type="predicted"/>
<dbReference type="PROSITE" id="PS51372">
    <property type="entry name" value="PRD_2"/>
    <property type="match status" value="2"/>
</dbReference>
<feature type="domain" description="PRD" evidence="2">
    <location>
        <begin position="177"/>
        <end position="287"/>
    </location>
</feature>
<dbReference type="SMART" id="SM01061">
    <property type="entry name" value="CAT_RBD"/>
    <property type="match status" value="1"/>
</dbReference>
<dbReference type="EMBL" id="JBHLSV010000001">
    <property type="protein sequence ID" value="MFC0672355.1"/>
    <property type="molecule type" value="Genomic_DNA"/>
</dbReference>
<dbReference type="SUPFAM" id="SSF63520">
    <property type="entry name" value="PTS-regulatory domain, PRD"/>
    <property type="match status" value="2"/>
</dbReference>
<dbReference type="InterPro" id="IPR004341">
    <property type="entry name" value="CAT_RNA-bd_dom"/>
</dbReference>
<dbReference type="InterPro" id="IPR011608">
    <property type="entry name" value="PRD"/>
</dbReference>
<gene>
    <name evidence="3" type="ORF">ACFFF6_00140</name>
</gene>
<keyword evidence="4" id="KW-1185">Reference proteome</keyword>
<comment type="caution">
    <text evidence="3">The sequence shown here is derived from an EMBL/GenBank/DDBJ whole genome shotgun (WGS) entry which is preliminary data.</text>
</comment>
<evidence type="ECO:0000313" key="3">
    <source>
        <dbReference type="EMBL" id="MFC0672355.1"/>
    </source>
</evidence>
<dbReference type="SUPFAM" id="SSF50151">
    <property type="entry name" value="SacY-like RNA-binding domain"/>
    <property type="match status" value="1"/>
</dbReference>
<dbReference type="PANTHER" id="PTHR30185:SF15">
    <property type="entry name" value="CRYPTIC BETA-GLUCOSIDE BGL OPERON ANTITERMINATOR"/>
    <property type="match status" value="1"/>
</dbReference>